<organism evidence="1">
    <name type="scientific">Sulfolobales Beppu filamentous phage 1</name>
    <dbReference type="NCBI Taxonomy" id="2493122"/>
    <lineage>
        <taxon>Viruses</taxon>
        <taxon>Adnaviria</taxon>
        <taxon>Zilligvirae</taxon>
        <taxon>Taleaviricota</taxon>
        <taxon>Tokiviricetes</taxon>
        <taxon>Ligamenvirales</taxon>
        <taxon>Lipothrixviridae</taxon>
        <taxon>Alphalipothrixvirus</taxon>
        <taxon>Alphalipothrixvirus beppuense</taxon>
    </lineage>
</organism>
<keyword evidence="1" id="KW-0808">Transferase</keyword>
<accession>A0A3Q8Q3E4</accession>
<protein>
    <submittedName>
        <fullName evidence="1">Putative glycosyltransferase</fullName>
    </submittedName>
</protein>
<dbReference type="Gene3D" id="3.40.50.2000">
    <property type="entry name" value="Glycogen Phosphorylase B"/>
    <property type="match status" value="1"/>
</dbReference>
<reference evidence="1" key="1">
    <citation type="journal article" date="2018" name="Environ. Microbiol.">
        <title>New archaeal viruses discovered by metagenomic analysis of viral communities in enrichment cultures.</title>
        <authorList>
            <person name="Liu Y."/>
            <person name="Brandt D."/>
            <person name="Ishino S."/>
            <person name="Ishino Y."/>
            <person name="Koonin E.V."/>
            <person name="Kalinowski J."/>
            <person name="Krupovic M."/>
            <person name="Prangishvili D."/>
        </authorList>
    </citation>
    <scope>NUCLEOTIDE SEQUENCE [LARGE SCALE GENOMIC DNA]</scope>
</reference>
<dbReference type="EMBL" id="MK064562">
    <property type="protein sequence ID" value="AZI75712.1"/>
    <property type="molecule type" value="Genomic_DNA"/>
</dbReference>
<gene>
    <name evidence="1" type="ORF">SBFV1_gp11</name>
</gene>
<evidence type="ECO:0000313" key="1">
    <source>
        <dbReference type="EMBL" id="AZI75712.1"/>
    </source>
</evidence>
<dbReference type="Proteomes" id="UP000267912">
    <property type="component" value="Segment"/>
</dbReference>
<name>A0A3Q8Q3E4_9VIRU</name>
<proteinExistence type="predicted"/>
<sequence length="175" mass="20833">MYETLPPPIFRIEEKKHKSLFMLIVDNYYFDMYGISYLRKSKYFKLFNIIEAKNNRLEEFASHHFCIYTNLSKQSEDLYLYEAMANACIPITHKDTPGIHFYVTGDIVVKNTLLNTYVLDTIDIKSFDEAIEYALKMKKNEYDELKETIREHVKNRVDTDSIMTLVEMQKSSIYF</sequence>
<dbReference type="GO" id="GO:0016740">
    <property type="term" value="F:transferase activity"/>
    <property type="evidence" value="ECO:0007669"/>
    <property type="project" value="UniProtKB-KW"/>
</dbReference>